<dbReference type="EMBL" id="CP036528">
    <property type="protein sequence ID" value="QBK24817.1"/>
    <property type="molecule type" value="Genomic_DNA"/>
</dbReference>
<dbReference type="SMART" id="SM00480">
    <property type="entry name" value="POL3Bc"/>
    <property type="match status" value="1"/>
</dbReference>
<evidence type="ECO:0000313" key="14">
    <source>
        <dbReference type="EMBL" id="QBK24817.1"/>
    </source>
</evidence>
<dbReference type="NCBIfam" id="TIGR00663">
    <property type="entry name" value="dnan"/>
    <property type="match status" value="1"/>
</dbReference>
<dbReference type="GO" id="GO:0009360">
    <property type="term" value="C:DNA polymerase III complex"/>
    <property type="evidence" value="ECO:0007669"/>
    <property type="project" value="InterPro"/>
</dbReference>
<gene>
    <name evidence="14" type="primary">dnaN</name>
    <name evidence="14" type="ORF">DKZ56_02355</name>
</gene>
<evidence type="ECO:0000256" key="1">
    <source>
        <dbReference type="ARBA" id="ARBA00004496"/>
    </source>
</evidence>
<accession>A0A4P6UQL9</accession>
<dbReference type="PIRSF" id="PIRSF000804">
    <property type="entry name" value="DNA_pol_III_b"/>
    <property type="match status" value="1"/>
</dbReference>
<reference evidence="14 15" key="1">
    <citation type="submission" date="2019-02" db="EMBL/GenBank/DDBJ databases">
        <title>Ureibacillus thermophilus.</title>
        <authorList>
            <person name="Sunny J.S."/>
            <person name="Natarajan A."/>
            <person name="Saleena L.M."/>
        </authorList>
    </citation>
    <scope>NUCLEOTIDE SEQUENCE [LARGE SCALE GENOMIC DNA]</scope>
    <source>
        <strain evidence="14 15">LM102</strain>
    </source>
</reference>
<dbReference type="RefSeq" id="WP_208651111.1">
    <property type="nucleotide sequence ID" value="NZ_CP036528.1"/>
</dbReference>
<dbReference type="GO" id="GO:0005737">
    <property type="term" value="C:cytoplasm"/>
    <property type="evidence" value="ECO:0007669"/>
    <property type="project" value="UniProtKB-SubCell"/>
</dbReference>
<dbReference type="GO" id="GO:0008408">
    <property type="term" value="F:3'-5' exonuclease activity"/>
    <property type="evidence" value="ECO:0007669"/>
    <property type="project" value="InterPro"/>
</dbReference>
<dbReference type="AlphaFoldDB" id="A0A4P6UQL9"/>
<dbReference type="Gene3D" id="3.10.150.10">
    <property type="entry name" value="DNA Polymerase III, subunit A, domain 2"/>
    <property type="match status" value="1"/>
</dbReference>
<name>A0A4P6UQL9_9BACL</name>
<evidence type="ECO:0000259" key="11">
    <source>
        <dbReference type="Pfam" id="PF00712"/>
    </source>
</evidence>
<keyword evidence="7 10" id="KW-0235">DNA replication</keyword>
<feature type="domain" description="DNA polymerase III beta sliding clamp C-terminal" evidence="13">
    <location>
        <begin position="254"/>
        <end position="378"/>
    </location>
</feature>
<feature type="domain" description="DNA polymerase III beta sliding clamp central" evidence="12">
    <location>
        <begin position="136"/>
        <end position="251"/>
    </location>
</feature>
<dbReference type="FunFam" id="3.10.150.10:FF:000007">
    <property type="entry name" value="Beta sliding clamp"/>
    <property type="match status" value="1"/>
</dbReference>
<dbReference type="Gene3D" id="3.70.10.10">
    <property type="match status" value="1"/>
</dbReference>
<keyword evidence="8 10" id="KW-0239">DNA-directed DNA polymerase</keyword>
<sequence>MKFEIMRDRLLDGLNDVTKAISSKTTIPILTGIKIDVRNNGILLTGSDADITIQTFILTEENGNQIINIVETGSIVLQARMFNEIIRKLPTNDVEIEVLNEFQTHIRSGKTEFHLIGLDASEYPLLPEISNENKFEIPAELLKSIIRETVFAVATSESRPVLTGVNWMIENDELICVATDSHRLARRKVKLENLPSDIESIVIPGKSLNELNKILDETSNPVEITMSNQQILFKTDHVLFFSRLLEGNYPDTSRLIPNEFKTNITVDGKTLLQAIDRASLVAREDRNNVVRFETLENDAVKISSNSPEIGKVEEQIPVHSIEGEELVISFSAKYMMEALKAIDGQSQEVIIQFTGAMRPFILRSVNDDAILQLILPVRTY</sequence>
<keyword evidence="15" id="KW-1185">Reference proteome</keyword>
<dbReference type="GO" id="GO:0003677">
    <property type="term" value="F:DNA binding"/>
    <property type="evidence" value="ECO:0007669"/>
    <property type="project" value="UniProtKB-UniRule"/>
</dbReference>
<comment type="subunit">
    <text evidence="10">Forms a ring-shaped head-to-tail homodimer around DNA.</text>
</comment>
<evidence type="ECO:0000256" key="2">
    <source>
        <dbReference type="ARBA" id="ARBA00010752"/>
    </source>
</evidence>
<dbReference type="InterPro" id="IPR046938">
    <property type="entry name" value="DNA_clamp_sf"/>
</dbReference>
<keyword evidence="5 10" id="KW-0808">Transferase</keyword>
<dbReference type="Pfam" id="PF02768">
    <property type="entry name" value="DNA_pol3_beta_3"/>
    <property type="match status" value="1"/>
</dbReference>
<dbReference type="InterPro" id="IPR001001">
    <property type="entry name" value="DNA_polIII_beta"/>
</dbReference>
<dbReference type="PANTHER" id="PTHR30478:SF0">
    <property type="entry name" value="BETA SLIDING CLAMP"/>
    <property type="match status" value="1"/>
</dbReference>
<dbReference type="PANTHER" id="PTHR30478">
    <property type="entry name" value="DNA POLYMERASE III SUBUNIT BETA"/>
    <property type="match status" value="1"/>
</dbReference>
<proteinExistence type="inferred from homology"/>
<comment type="similarity">
    <text evidence="2 10">Belongs to the beta sliding clamp family.</text>
</comment>
<dbReference type="SUPFAM" id="SSF55979">
    <property type="entry name" value="DNA clamp"/>
    <property type="match status" value="3"/>
</dbReference>
<evidence type="ECO:0000256" key="7">
    <source>
        <dbReference type="ARBA" id="ARBA00022705"/>
    </source>
</evidence>
<evidence type="ECO:0000259" key="12">
    <source>
        <dbReference type="Pfam" id="PF02767"/>
    </source>
</evidence>
<feature type="domain" description="DNA polymerase III beta sliding clamp N-terminal" evidence="11">
    <location>
        <begin position="1"/>
        <end position="127"/>
    </location>
</feature>
<dbReference type="InterPro" id="IPR022637">
    <property type="entry name" value="DNA_polIII_beta_cen"/>
</dbReference>
<evidence type="ECO:0000256" key="10">
    <source>
        <dbReference type="PIRNR" id="PIRNR000804"/>
    </source>
</evidence>
<evidence type="ECO:0000313" key="15">
    <source>
        <dbReference type="Proteomes" id="UP000291151"/>
    </source>
</evidence>
<dbReference type="InterPro" id="IPR022634">
    <property type="entry name" value="DNA_polIII_beta_N"/>
</dbReference>
<evidence type="ECO:0000259" key="13">
    <source>
        <dbReference type="Pfam" id="PF02768"/>
    </source>
</evidence>
<evidence type="ECO:0000256" key="3">
    <source>
        <dbReference type="ARBA" id="ARBA00021035"/>
    </source>
</evidence>
<evidence type="ECO:0000256" key="9">
    <source>
        <dbReference type="ARBA" id="ARBA00023125"/>
    </source>
</evidence>
<keyword evidence="4 10" id="KW-0963">Cytoplasm</keyword>
<dbReference type="KEGG" id="uth:DKZ56_02355"/>
<keyword evidence="9" id="KW-0238">DNA-binding</keyword>
<dbReference type="InterPro" id="IPR022635">
    <property type="entry name" value="DNA_polIII_beta_C"/>
</dbReference>
<evidence type="ECO:0000256" key="6">
    <source>
        <dbReference type="ARBA" id="ARBA00022695"/>
    </source>
</evidence>
<dbReference type="GO" id="GO:0006271">
    <property type="term" value="P:DNA strand elongation involved in DNA replication"/>
    <property type="evidence" value="ECO:0007669"/>
    <property type="project" value="TreeGrafter"/>
</dbReference>
<keyword evidence="6 10" id="KW-0548">Nucleotidyltransferase</keyword>
<evidence type="ECO:0000256" key="4">
    <source>
        <dbReference type="ARBA" id="ARBA00022490"/>
    </source>
</evidence>
<evidence type="ECO:0000256" key="5">
    <source>
        <dbReference type="ARBA" id="ARBA00022679"/>
    </source>
</evidence>
<organism evidence="14 15">
    <name type="scientific">Ureibacillus thermophilus</name>
    <dbReference type="NCBI Taxonomy" id="367743"/>
    <lineage>
        <taxon>Bacteria</taxon>
        <taxon>Bacillati</taxon>
        <taxon>Bacillota</taxon>
        <taxon>Bacilli</taxon>
        <taxon>Bacillales</taxon>
        <taxon>Caryophanaceae</taxon>
        <taxon>Ureibacillus</taxon>
    </lineage>
</organism>
<comment type="subcellular location">
    <subcellularLocation>
        <location evidence="1 10">Cytoplasm</location>
    </subcellularLocation>
</comment>
<dbReference type="Pfam" id="PF02767">
    <property type="entry name" value="DNA_pol3_beta_2"/>
    <property type="match status" value="1"/>
</dbReference>
<dbReference type="Pfam" id="PF00712">
    <property type="entry name" value="DNA_pol3_beta"/>
    <property type="match status" value="1"/>
</dbReference>
<evidence type="ECO:0000256" key="8">
    <source>
        <dbReference type="ARBA" id="ARBA00022932"/>
    </source>
</evidence>
<dbReference type="GO" id="GO:0003887">
    <property type="term" value="F:DNA-directed DNA polymerase activity"/>
    <property type="evidence" value="ECO:0007669"/>
    <property type="project" value="UniProtKB-UniRule"/>
</dbReference>
<comment type="function">
    <text evidence="10">Confers DNA tethering and processivity to DNA polymerases and other proteins. Acts as a clamp, forming a ring around DNA (a reaction catalyzed by the clamp-loading complex) which diffuses in an ATP-independent manner freely and bidirectionally along dsDNA. Initially characterized for its ability to contact the catalytic subunit of DNA polymerase III (Pol III), a complex, multichain enzyme responsible for most of the replicative synthesis in bacteria; Pol III exhibits 3'-5' exonuclease proofreading activity. The beta chain is required for initiation of replication as well as for processivity of DNA replication.</text>
</comment>
<dbReference type="Proteomes" id="UP000291151">
    <property type="component" value="Chromosome"/>
</dbReference>
<protein>
    <recommendedName>
        <fullName evidence="3 10">Beta sliding clamp</fullName>
    </recommendedName>
</protein>
<dbReference type="CDD" id="cd00140">
    <property type="entry name" value="beta_clamp"/>
    <property type="match status" value="1"/>
</dbReference>